<dbReference type="VEuPathDB" id="FungiDB:I7I53_03863"/>
<evidence type="ECO:0000313" key="2">
    <source>
        <dbReference type="Proteomes" id="UP000663419"/>
    </source>
</evidence>
<protein>
    <submittedName>
        <fullName evidence="1">Uncharacterized protein</fullName>
    </submittedName>
</protein>
<dbReference type="AlphaFoldDB" id="A0A8A1LPE4"/>
<organism evidence="1 2">
    <name type="scientific">Ajellomyces capsulatus (strain H88)</name>
    <name type="common">Darling's disease fungus</name>
    <name type="synonym">Histoplasma capsulatum</name>
    <dbReference type="NCBI Taxonomy" id="544711"/>
    <lineage>
        <taxon>Eukaryota</taxon>
        <taxon>Fungi</taxon>
        <taxon>Dikarya</taxon>
        <taxon>Ascomycota</taxon>
        <taxon>Pezizomycotina</taxon>
        <taxon>Eurotiomycetes</taxon>
        <taxon>Eurotiomycetidae</taxon>
        <taxon>Onygenales</taxon>
        <taxon>Ajellomycetaceae</taxon>
        <taxon>Histoplasma</taxon>
    </lineage>
</organism>
<dbReference type="EMBL" id="CP069105">
    <property type="protein sequence ID" value="QSS55866.1"/>
    <property type="molecule type" value="Genomic_DNA"/>
</dbReference>
<evidence type="ECO:0000313" key="1">
    <source>
        <dbReference type="EMBL" id="QSS55866.1"/>
    </source>
</evidence>
<name>A0A8A1LPE4_AJEC8</name>
<dbReference type="Proteomes" id="UP000663419">
    <property type="component" value="Chromosome 4"/>
</dbReference>
<proteinExistence type="predicted"/>
<accession>A0A8A1LPE4</accession>
<reference evidence="1" key="1">
    <citation type="submission" date="2021-01" db="EMBL/GenBank/DDBJ databases">
        <title>Chromosome-level genome assembly of a human fungal pathogen reveals clustering of transcriptionally co-regulated genes.</title>
        <authorList>
            <person name="Voorhies M."/>
            <person name="Cohen S."/>
            <person name="Shea T.P."/>
            <person name="Petrus S."/>
            <person name="Munoz J.F."/>
            <person name="Poplawski S."/>
            <person name="Goldman W.E."/>
            <person name="Michael T."/>
            <person name="Cuomo C.A."/>
            <person name="Sil A."/>
            <person name="Beyhan S."/>
        </authorList>
    </citation>
    <scope>NUCLEOTIDE SEQUENCE</scope>
    <source>
        <strain evidence="1">H88</strain>
    </source>
</reference>
<sequence>MPSHSLWKLLGARASFTKAWSPNGNIIVIVTRQFSFDTKGTCNSLHFGFGGEKNRGRWACLFNQYVG</sequence>
<gene>
    <name evidence="1" type="ORF">I7I53_03863</name>
</gene>